<evidence type="ECO:0000259" key="1">
    <source>
        <dbReference type="PROSITE" id="PS50011"/>
    </source>
</evidence>
<dbReference type="Pfam" id="PF07714">
    <property type="entry name" value="PK_Tyr_Ser-Thr"/>
    <property type="match status" value="1"/>
</dbReference>
<dbReference type="PROSITE" id="PS50011">
    <property type="entry name" value="PROTEIN_KINASE_DOM"/>
    <property type="match status" value="1"/>
</dbReference>
<feature type="domain" description="Protein kinase" evidence="1">
    <location>
        <begin position="469"/>
        <end position="734"/>
    </location>
</feature>
<dbReference type="PANTHER" id="PTHR44329:SF214">
    <property type="entry name" value="PROTEIN KINASE DOMAIN-CONTAINING PROTEIN"/>
    <property type="match status" value="1"/>
</dbReference>
<dbReference type="Gene3D" id="3.30.200.20">
    <property type="entry name" value="Phosphorylase Kinase, domain 1"/>
    <property type="match status" value="1"/>
</dbReference>
<evidence type="ECO:0000313" key="2">
    <source>
        <dbReference type="EMBL" id="ETO70940.1"/>
    </source>
</evidence>
<accession>A0A080ZWC9</accession>
<keyword evidence="2" id="KW-0808">Transferase</keyword>
<dbReference type="PANTHER" id="PTHR44329">
    <property type="entry name" value="SERINE/THREONINE-PROTEIN KINASE TNNI3K-RELATED"/>
    <property type="match status" value="1"/>
</dbReference>
<gene>
    <name evidence="2" type="ORF">F444_12683</name>
</gene>
<reference evidence="2 3" key="1">
    <citation type="submission" date="2013-11" db="EMBL/GenBank/DDBJ databases">
        <title>The Genome Sequence of Phytophthora parasitica P1976.</title>
        <authorList>
            <consortium name="The Broad Institute Genomics Platform"/>
            <person name="Russ C."/>
            <person name="Tyler B."/>
            <person name="Panabieres F."/>
            <person name="Shan W."/>
            <person name="Tripathy S."/>
            <person name="Grunwald N."/>
            <person name="Machado M."/>
            <person name="Johnson C.S."/>
            <person name="Walker B."/>
            <person name="Young S."/>
            <person name="Zeng Q."/>
            <person name="Gargeya S."/>
            <person name="Fitzgerald M."/>
            <person name="Haas B."/>
            <person name="Abouelleil A."/>
            <person name="Allen A.W."/>
            <person name="Alvarado L."/>
            <person name="Arachchi H.M."/>
            <person name="Berlin A.M."/>
            <person name="Chapman S.B."/>
            <person name="Gainer-Dewar J."/>
            <person name="Goldberg J."/>
            <person name="Griggs A."/>
            <person name="Gujja S."/>
            <person name="Hansen M."/>
            <person name="Howarth C."/>
            <person name="Imamovic A."/>
            <person name="Ireland A."/>
            <person name="Larimer J."/>
            <person name="McCowan C."/>
            <person name="Murphy C."/>
            <person name="Pearson M."/>
            <person name="Poon T.W."/>
            <person name="Priest M."/>
            <person name="Roberts A."/>
            <person name="Saif S."/>
            <person name="Shea T."/>
            <person name="Sisk P."/>
            <person name="Sykes S."/>
            <person name="Wortman J."/>
            <person name="Nusbaum C."/>
            <person name="Birren B."/>
        </authorList>
    </citation>
    <scope>NUCLEOTIDE SEQUENCE [LARGE SCALE GENOMIC DNA]</scope>
    <source>
        <strain evidence="2 3">P1976</strain>
    </source>
</reference>
<dbReference type="GO" id="GO:0005524">
    <property type="term" value="F:ATP binding"/>
    <property type="evidence" value="ECO:0007669"/>
    <property type="project" value="InterPro"/>
</dbReference>
<dbReference type="InterPro" id="IPR011009">
    <property type="entry name" value="Kinase-like_dom_sf"/>
</dbReference>
<dbReference type="InterPro" id="IPR000719">
    <property type="entry name" value="Prot_kinase_dom"/>
</dbReference>
<keyword evidence="2" id="KW-0418">Kinase</keyword>
<evidence type="ECO:0000313" key="3">
    <source>
        <dbReference type="Proteomes" id="UP000028582"/>
    </source>
</evidence>
<dbReference type="PROSITE" id="PS00108">
    <property type="entry name" value="PROTEIN_KINASE_ST"/>
    <property type="match status" value="1"/>
</dbReference>
<organism evidence="2 3">
    <name type="scientific">Phytophthora nicotianae P1976</name>
    <dbReference type="NCBI Taxonomy" id="1317066"/>
    <lineage>
        <taxon>Eukaryota</taxon>
        <taxon>Sar</taxon>
        <taxon>Stramenopiles</taxon>
        <taxon>Oomycota</taxon>
        <taxon>Peronosporomycetes</taxon>
        <taxon>Peronosporales</taxon>
        <taxon>Peronosporaceae</taxon>
        <taxon>Phytophthora</taxon>
    </lineage>
</organism>
<dbReference type="SMART" id="SM00220">
    <property type="entry name" value="S_TKc"/>
    <property type="match status" value="1"/>
</dbReference>
<dbReference type="EMBL" id="ANJA01002250">
    <property type="protein sequence ID" value="ETO70940.1"/>
    <property type="molecule type" value="Genomic_DNA"/>
</dbReference>
<dbReference type="GO" id="GO:0004674">
    <property type="term" value="F:protein serine/threonine kinase activity"/>
    <property type="evidence" value="ECO:0007669"/>
    <property type="project" value="TreeGrafter"/>
</dbReference>
<proteinExistence type="predicted"/>
<dbReference type="Gene3D" id="1.10.510.10">
    <property type="entry name" value="Transferase(Phosphotransferase) domain 1"/>
    <property type="match status" value="1"/>
</dbReference>
<protein>
    <submittedName>
        <fullName evidence="2">TKL protein kinase</fullName>
    </submittedName>
</protein>
<dbReference type="InterPro" id="IPR001245">
    <property type="entry name" value="Ser-Thr/Tyr_kinase_cat_dom"/>
</dbReference>
<dbReference type="InterPro" id="IPR051681">
    <property type="entry name" value="Ser/Thr_Kinases-Pseudokinases"/>
</dbReference>
<name>A0A080ZWC9_PHYNI</name>
<dbReference type="Proteomes" id="UP000028582">
    <property type="component" value="Unassembled WGS sequence"/>
</dbReference>
<comment type="caution">
    <text evidence="2">The sequence shown here is derived from an EMBL/GenBank/DDBJ whole genome shotgun (WGS) entry which is preliminary data.</text>
</comment>
<dbReference type="InterPro" id="IPR008271">
    <property type="entry name" value="Ser/Thr_kinase_AS"/>
</dbReference>
<dbReference type="AlphaFoldDB" id="A0A080ZWC9"/>
<dbReference type="OrthoDB" id="346907at2759"/>
<sequence>MPHSQRTSRRWEEWSSSKHRPRRHRSEILGVLTPDRIGDHLVARCMALEDFRARNLTNVWLSEVLGGPRMSHRSRQVLQGIIDAVSDQVEAVIAYENESNVLVQLAQTGYIVQHILKMNRLLDVALEMYGIKESHSMIEWQTIFRQERQERMTRFQKIVANKNLLMQMLGDQQQQLQILTLLVYDIQKHGDETFTDLEYSVIIDVYHACVKLSGLTVVTVPEWFVPAHETRENLWQGTKVDVECLTQSEESCIRQVSAWWDLHQPHVAKLFGACHVGNDLFLVHESAQNVKNSVVSQDIQLGTVHIRQFLDERKFGRLFSTENERKVVRHGGELLSSRVTSPSVNLKKQQRNASPALTLCPAFSKHKEWGLLKETCADDIIIHDAGNAMKQLHSNKPRRRFWNRKVHQSTKNASSIVRYSQSYDPKLNLSVERLFEETTDKVWAIERTASSIVGLSRQSPKWFIPRYEVEIGSRISAGSFGAVHHGKWLNASVAVKCLFRSDRKLFLREANIWFSLNHPNVIKLYGACHVGKTSTRSLDEPVNRTEQRPFFVCEYASEGTLNEYLKKWEVEHKSRSDAWRCLCEAARGLQYLHERGIIHGDLKGNNILVSSDHQVKLTDFGLSTLAKQLNWTGNTGTVGAIRWKAPERLGGHDRGPSFASDVYSFGMCIIEAVTGTFPWSEFMDEDLVVSEVTQGKLPPRPEAFNNEMWDLVARMCCQNPADRITISTAVALLD</sequence>
<dbReference type="SUPFAM" id="SSF56112">
    <property type="entry name" value="Protein kinase-like (PK-like)"/>
    <property type="match status" value="1"/>
</dbReference>